<keyword evidence="3" id="KW-1185">Reference proteome</keyword>
<evidence type="ECO:0000313" key="3">
    <source>
        <dbReference type="Proteomes" id="UP000600865"/>
    </source>
</evidence>
<evidence type="ECO:0000313" key="2">
    <source>
        <dbReference type="EMBL" id="GGX59633.1"/>
    </source>
</evidence>
<dbReference type="InterPro" id="IPR009671">
    <property type="entry name" value="RraB_dom"/>
</dbReference>
<evidence type="ECO:0000259" key="1">
    <source>
        <dbReference type="Pfam" id="PF06877"/>
    </source>
</evidence>
<gene>
    <name evidence="2" type="ORF">GCM10011309_06760</name>
</gene>
<dbReference type="AlphaFoldDB" id="A0A918KFE1"/>
<dbReference type="Proteomes" id="UP000600865">
    <property type="component" value="Unassembled WGS sequence"/>
</dbReference>
<dbReference type="SUPFAM" id="SSF89946">
    <property type="entry name" value="Hypothetical protein VC0424"/>
    <property type="match status" value="1"/>
</dbReference>
<dbReference type="Pfam" id="PF06877">
    <property type="entry name" value="RraB"/>
    <property type="match status" value="1"/>
</dbReference>
<comment type="caution">
    <text evidence="2">The sequence shown here is derived from an EMBL/GenBank/DDBJ whole genome shotgun (WGS) entry which is preliminary data.</text>
</comment>
<organism evidence="2 3">
    <name type="scientific">Litorimonas cladophorae</name>
    <dbReference type="NCBI Taxonomy" id="1220491"/>
    <lineage>
        <taxon>Bacteria</taxon>
        <taxon>Pseudomonadati</taxon>
        <taxon>Pseudomonadota</taxon>
        <taxon>Alphaproteobacteria</taxon>
        <taxon>Maricaulales</taxon>
        <taxon>Robiginitomaculaceae</taxon>
    </lineage>
</organism>
<proteinExistence type="predicted"/>
<protein>
    <recommendedName>
        <fullName evidence="1">Regulator of ribonuclease activity B domain-containing protein</fullName>
    </recommendedName>
</protein>
<dbReference type="RefSeq" id="WP_189581296.1">
    <property type="nucleotide sequence ID" value="NZ_BMYV01000001.1"/>
</dbReference>
<dbReference type="EMBL" id="BMYV01000001">
    <property type="protein sequence ID" value="GGX59633.1"/>
    <property type="molecule type" value="Genomic_DNA"/>
</dbReference>
<reference evidence="2 3" key="1">
    <citation type="journal article" date="2014" name="Int. J. Syst. Evol. Microbiol.">
        <title>Complete genome sequence of Corynebacterium casei LMG S-19264T (=DSM 44701T), isolated from a smear-ripened cheese.</title>
        <authorList>
            <consortium name="US DOE Joint Genome Institute (JGI-PGF)"/>
            <person name="Walter F."/>
            <person name="Albersmeier A."/>
            <person name="Kalinowski J."/>
            <person name="Ruckert C."/>
        </authorList>
    </citation>
    <scope>NUCLEOTIDE SEQUENCE [LARGE SCALE GENOMIC DNA]</scope>
    <source>
        <strain evidence="2 3">KCTC 23968</strain>
    </source>
</reference>
<sequence length="114" mass="12596">MKTLLEPTDFETLHALAAHGDNKTAIRDVIHYTYFEEEDQARSFAKSLFSKGFHDVALGQPGADEGDDGFVVRAHHDGTLIEADIGERLSTIRNLAAEFSGDYEGWEAALVLDE</sequence>
<dbReference type="Gene3D" id="3.30.70.970">
    <property type="entry name" value="RraB-like"/>
    <property type="match status" value="1"/>
</dbReference>
<accession>A0A918KFE1</accession>
<dbReference type="InterPro" id="IPR036701">
    <property type="entry name" value="RraB-like_sf"/>
</dbReference>
<feature type="domain" description="Regulator of ribonuclease activity B" evidence="1">
    <location>
        <begin position="11"/>
        <end position="107"/>
    </location>
</feature>
<name>A0A918KFE1_9PROT</name>